<name>A0A5C7B9L5_9FLAO</name>
<evidence type="ECO:0000313" key="2">
    <source>
        <dbReference type="Proteomes" id="UP000321938"/>
    </source>
</evidence>
<gene>
    <name evidence="1" type="ORF">ES692_04045</name>
</gene>
<sequence>MQPFLNKSMKYYISIVLFLLLNIAFSQVKSGEVVYLIKKNEEDKSNNIVANDFKKTKSLIENELSNLKFILEFNRNESKFGIKKKLSSDNNDNYHRGLALLVTRANKVFYTDSKSKVIVENFSFVGKQIILKTDYKDLSWTLINETKEIEGYVCFKAVLEIEKESISSERTIKRQYFAWYCPELSFNFGPFESINLPGLVLEFSNDKFIFYAHKIKLSDKDLIIEEPTEGKLMTKEEFIQLGKKAFENRDN</sequence>
<dbReference type="OrthoDB" id="1429333at2"/>
<dbReference type="InterPro" id="IPR005901">
    <property type="entry name" value="GLPGLI"/>
</dbReference>
<keyword evidence="2" id="KW-1185">Reference proteome</keyword>
<dbReference type="EMBL" id="VOSB01000005">
    <property type="protein sequence ID" value="TXE19036.1"/>
    <property type="molecule type" value="Genomic_DNA"/>
</dbReference>
<proteinExistence type="predicted"/>
<dbReference type="Proteomes" id="UP000321938">
    <property type="component" value="Unassembled WGS sequence"/>
</dbReference>
<dbReference type="STRING" id="1123037.GCA_000425305_00146"/>
<dbReference type="AlphaFoldDB" id="A0A5C7B9L5"/>
<dbReference type="NCBIfam" id="TIGR01200">
    <property type="entry name" value="GLPGLI"/>
    <property type="match status" value="1"/>
</dbReference>
<comment type="caution">
    <text evidence="1">The sequence shown here is derived from an EMBL/GenBank/DDBJ whole genome shotgun (WGS) entry which is preliminary data.</text>
</comment>
<organism evidence="1 2">
    <name type="scientific">Psychroserpens burtonensis</name>
    <dbReference type="NCBI Taxonomy" id="49278"/>
    <lineage>
        <taxon>Bacteria</taxon>
        <taxon>Pseudomonadati</taxon>
        <taxon>Bacteroidota</taxon>
        <taxon>Flavobacteriia</taxon>
        <taxon>Flavobacteriales</taxon>
        <taxon>Flavobacteriaceae</taxon>
        <taxon>Psychroserpens</taxon>
    </lineage>
</organism>
<evidence type="ECO:0000313" key="1">
    <source>
        <dbReference type="EMBL" id="TXE19036.1"/>
    </source>
</evidence>
<reference evidence="1 2" key="1">
    <citation type="submission" date="2019-08" db="EMBL/GenBank/DDBJ databases">
        <title>Genome of Psychroserpens burtonensis ACAM 167.</title>
        <authorList>
            <person name="Bowman J.P."/>
        </authorList>
    </citation>
    <scope>NUCLEOTIDE SEQUENCE [LARGE SCALE GENOMIC DNA]</scope>
    <source>
        <strain evidence="1 2">ACAM 167</strain>
    </source>
</reference>
<protein>
    <submittedName>
        <fullName evidence="1">GLPGLI family protein</fullName>
    </submittedName>
</protein>
<accession>A0A5C7B9L5</accession>